<dbReference type="AlphaFoldDB" id="A0AAD9DM79"/>
<dbReference type="CDD" id="cd05382">
    <property type="entry name" value="CAP_GAPR1-like"/>
    <property type="match status" value="2"/>
</dbReference>
<dbReference type="InterPro" id="IPR034113">
    <property type="entry name" value="SCP_GAPR1-like"/>
</dbReference>
<dbReference type="Pfam" id="PF00188">
    <property type="entry name" value="CAP"/>
    <property type="match status" value="2"/>
</dbReference>
<keyword evidence="3" id="KW-1185">Reference proteome</keyword>
<dbReference type="FunFam" id="3.40.33.10:FF:000016">
    <property type="entry name" value="Golgi-associated plant pathogenesis-related protein 1"/>
    <property type="match status" value="1"/>
</dbReference>
<dbReference type="Proteomes" id="UP001239994">
    <property type="component" value="Unassembled WGS sequence"/>
</dbReference>
<feature type="non-terminal residue" evidence="2">
    <location>
        <position position="294"/>
    </location>
</feature>
<name>A0AAD9DM79_9TELE</name>
<dbReference type="InterPro" id="IPR018244">
    <property type="entry name" value="Allrgn_V5/Tpx1_CS"/>
</dbReference>
<dbReference type="GO" id="GO:0005576">
    <property type="term" value="C:extracellular region"/>
    <property type="evidence" value="ECO:0007669"/>
    <property type="project" value="InterPro"/>
</dbReference>
<dbReference type="EMBL" id="JAROKS010000023">
    <property type="protein sequence ID" value="KAK1787785.1"/>
    <property type="molecule type" value="Genomic_DNA"/>
</dbReference>
<dbReference type="FunFam" id="3.40.33.10:FF:000074">
    <property type="entry name" value="Si:dkey-2n12.1 protein"/>
    <property type="match status" value="1"/>
</dbReference>
<dbReference type="SUPFAM" id="SSF55797">
    <property type="entry name" value="PR-1-like"/>
    <property type="match status" value="2"/>
</dbReference>
<evidence type="ECO:0000313" key="3">
    <source>
        <dbReference type="Proteomes" id="UP001239994"/>
    </source>
</evidence>
<feature type="domain" description="SCP" evidence="1">
    <location>
        <begin position="140"/>
        <end position="273"/>
    </location>
</feature>
<evidence type="ECO:0000313" key="2">
    <source>
        <dbReference type="EMBL" id="KAK1787785.1"/>
    </source>
</evidence>
<sequence length="294" mass="32472">ERERRTGPLCSLHLWKAENIPNMTGHEAVDSWYSEIKDYRFNRPGFTSGTGHFTQVIWKDTKELGVGLATDGAMTFVVGQYLPAGNISNAGYFEKNVLPPGSAVDTKPIPTPKDSWFREIKGFHPSKPGPSSGADKNLAQFRNQLLAAVNRYRQRHRVQPVSLCPTLSKEAQDWAAHLVSIKTLKNSQKGHGESMSYKWTSTLAAPTAEEVAESWYNECTKYNFSSPGFQNGSGNFTQMVWKSTERAGVGLATDGKGMFITVAFYEPAGNISNHGYFQDNVKPAEAGARGHDFS</sequence>
<dbReference type="PANTHER" id="PTHR10334">
    <property type="entry name" value="CYSTEINE-RICH SECRETORY PROTEIN-RELATED"/>
    <property type="match status" value="1"/>
</dbReference>
<dbReference type="InterPro" id="IPR035940">
    <property type="entry name" value="CAP_sf"/>
</dbReference>
<proteinExistence type="predicted"/>
<gene>
    <name evidence="2" type="ORF">P4O66_016266</name>
</gene>
<dbReference type="InterPro" id="IPR001283">
    <property type="entry name" value="CRISP-related"/>
</dbReference>
<dbReference type="PROSITE" id="PS01009">
    <property type="entry name" value="CRISP_1"/>
    <property type="match status" value="1"/>
</dbReference>
<evidence type="ECO:0000259" key="1">
    <source>
        <dbReference type="SMART" id="SM00198"/>
    </source>
</evidence>
<feature type="domain" description="SCP" evidence="1">
    <location>
        <begin position="2"/>
        <end position="89"/>
    </location>
</feature>
<protein>
    <recommendedName>
        <fullName evidence="1">SCP domain-containing protein</fullName>
    </recommendedName>
</protein>
<dbReference type="InterPro" id="IPR014044">
    <property type="entry name" value="CAP_dom"/>
</dbReference>
<dbReference type="PRINTS" id="PR00837">
    <property type="entry name" value="V5TPXLIKE"/>
</dbReference>
<reference evidence="2" key="1">
    <citation type="submission" date="2023-03" db="EMBL/GenBank/DDBJ databases">
        <title>Electrophorus voltai genome.</title>
        <authorList>
            <person name="Bian C."/>
        </authorList>
    </citation>
    <scope>NUCLEOTIDE SEQUENCE</scope>
    <source>
        <strain evidence="2">CB-2022</strain>
        <tissue evidence="2">Muscle</tissue>
    </source>
</reference>
<dbReference type="Gene3D" id="3.40.33.10">
    <property type="entry name" value="CAP"/>
    <property type="match status" value="2"/>
</dbReference>
<organism evidence="2 3">
    <name type="scientific">Electrophorus voltai</name>
    <dbReference type="NCBI Taxonomy" id="2609070"/>
    <lineage>
        <taxon>Eukaryota</taxon>
        <taxon>Metazoa</taxon>
        <taxon>Chordata</taxon>
        <taxon>Craniata</taxon>
        <taxon>Vertebrata</taxon>
        <taxon>Euteleostomi</taxon>
        <taxon>Actinopterygii</taxon>
        <taxon>Neopterygii</taxon>
        <taxon>Teleostei</taxon>
        <taxon>Ostariophysi</taxon>
        <taxon>Gymnotiformes</taxon>
        <taxon>Gymnotoidei</taxon>
        <taxon>Gymnotidae</taxon>
        <taxon>Electrophorus</taxon>
    </lineage>
</organism>
<dbReference type="SMART" id="SM00198">
    <property type="entry name" value="SCP"/>
    <property type="match status" value="2"/>
</dbReference>
<comment type="caution">
    <text evidence="2">The sequence shown here is derived from an EMBL/GenBank/DDBJ whole genome shotgun (WGS) entry which is preliminary data.</text>
</comment>
<accession>A0AAD9DM79</accession>